<dbReference type="InterPro" id="IPR043128">
    <property type="entry name" value="Rev_trsase/Diguanyl_cyclase"/>
</dbReference>
<dbReference type="Gene3D" id="3.40.50.2300">
    <property type="match status" value="1"/>
</dbReference>
<dbReference type="InterPro" id="IPR035919">
    <property type="entry name" value="EAL_sf"/>
</dbReference>
<evidence type="ECO:0000313" key="6">
    <source>
        <dbReference type="Proteomes" id="UP001597106"/>
    </source>
</evidence>
<proteinExistence type="predicted"/>
<dbReference type="SUPFAM" id="SSF141868">
    <property type="entry name" value="EAL domain-like"/>
    <property type="match status" value="1"/>
</dbReference>
<dbReference type="SUPFAM" id="SSF52172">
    <property type="entry name" value="CheY-like"/>
    <property type="match status" value="1"/>
</dbReference>
<gene>
    <name evidence="5" type="ORF">ACFQ1T_04345</name>
</gene>
<keyword evidence="6" id="KW-1185">Reference proteome</keyword>
<dbReference type="Gene3D" id="3.20.20.450">
    <property type="entry name" value="EAL domain"/>
    <property type="match status" value="1"/>
</dbReference>
<dbReference type="PROSITE" id="PS50887">
    <property type="entry name" value="GGDEF"/>
    <property type="match status" value="1"/>
</dbReference>
<feature type="domain" description="Response regulatory" evidence="2">
    <location>
        <begin position="2"/>
        <end position="120"/>
    </location>
</feature>
<dbReference type="PROSITE" id="PS50883">
    <property type="entry name" value="EAL"/>
    <property type="match status" value="1"/>
</dbReference>
<dbReference type="SMART" id="SM00448">
    <property type="entry name" value="REC"/>
    <property type="match status" value="1"/>
</dbReference>
<dbReference type="InterPro" id="IPR011006">
    <property type="entry name" value="CheY-like_superfamily"/>
</dbReference>
<dbReference type="InterPro" id="IPR001633">
    <property type="entry name" value="EAL_dom"/>
</dbReference>
<dbReference type="CDD" id="cd01948">
    <property type="entry name" value="EAL"/>
    <property type="match status" value="1"/>
</dbReference>
<dbReference type="PANTHER" id="PTHR44757:SF2">
    <property type="entry name" value="BIOFILM ARCHITECTURE MAINTENANCE PROTEIN MBAA"/>
    <property type="match status" value="1"/>
</dbReference>
<evidence type="ECO:0000256" key="1">
    <source>
        <dbReference type="PROSITE-ProRule" id="PRU00169"/>
    </source>
</evidence>
<accession>A0ABW3GEG1</accession>
<name>A0ABW3GEG1_9PROT</name>
<dbReference type="SUPFAM" id="SSF55073">
    <property type="entry name" value="Nucleotide cyclase"/>
    <property type="match status" value="1"/>
</dbReference>
<dbReference type="InterPro" id="IPR001789">
    <property type="entry name" value="Sig_transdc_resp-reg_receiver"/>
</dbReference>
<protein>
    <submittedName>
        <fullName evidence="5">Bifunctional diguanylate cyclase/phosphodiesterase</fullName>
    </submittedName>
</protein>
<evidence type="ECO:0000313" key="5">
    <source>
        <dbReference type="EMBL" id="MFD0929004.1"/>
    </source>
</evidence>
<reference evidence="6" key="1">
    <citation type="journal article" date="2019" name="Int. J. Syst. Evol. Microbiol.">
        <title>The Global Catalogue of Microorganisms (GCM) 10K type strain sequencing project: providing services to taxonomists for standard genome sequencing and annotation.</title>
        <authorList>
            <consortium name="The Broad Institute Genomics Platform"/>
            <consortium name="The Broad Institute Genome Sequencing Center for Infectious Disease"/>
            <person name="Wu L."/>
            <person name="Ma J."/>
        </authorList>
    </citation>
    <scope>NUCLEOTIDE SEQUENCE [LARGE SCALE GENOMIC DNA]</scope>
    <source>
        <strain evidence="6">CCUG 59685</strain>
    </source>
</reference>
<dbReference type="SMART" id="SM00052">
    <property type="entry name" value="EAL"/>
    <property type="match status" value="1"/>
</dbReference>
<feature type="domain" description="EAL" evidence="3">
    <location>
        <begin position="313"/>
        <end position="569"/>
    </location>
</feature>
<dbReference type="EMBL" id="JBHTJW010000002">
    <property type="protein sequence ID" value="MFD0929004.1"/>
    <property type="molecule type" value="Genomic_DNA"/>
</dbReference>
<keyword evidence="1" id="KW-0597">Phosphoprotein</keyword>
<dbReference type="PROSITE" id="PS50110">
    <property type="entry name" value="RESPONSE_REGULATORY"/>
    <property type="match status" value="1"/>
</dbReference>
<dbReference type="InterPro" id="IPR000160">
    <property type="entry name" value="GGDEF_dom"/>
</dbReference>
<dbReference type="CDD" id="cd01949">
    <property type="entry name" value="GGDEF"/>
    <property type="match status" value="1"/>
</dbReference>
<comment type="caution">
    <text evidence="5">The sequence shown here is derived from an EMBL/GenBank/DDBJ whole genome shotgun (WGS) entry which is preliminary data.</text>
</comment>
<dbReference type="InterPro" id="IPR029787">
    <property type="entry name" value="Nucleotide_cyclase"/>
</dbReference>
<evidence type="ECO:0000259" key="2">
    <source>
        <dbReference type="PROSITE" id="PS50110"/>
    </source>
</evidence>
<dbReference type="Gene3D" id="3.30.70.270">
    <property type="match status" value="1"/>
</dbReference>
<evidence type="ECO:0000259" key="3">
    <source>
        <dbReference type="PROSITE" id="PS50883"/>
    </source>
</evidence>
<dbReference type="PANTHER" id="PTHR44757">
    <property type="entry name" value="DIGUANYLATE CYCLASE DGCP"/>
    <property type="match status" value="1"/>
</dbReference>
<dbReference type="InterPro" id="IPR052155">
    <property type="entry name" value="Biofilm_reg_signaling"/>
</dbReference>
<dbReference type="SMART" id="SM00267">
    <property type="entry name" value="GGDEF"/>
    <property type="match status" value="1"/>
</dbReference>
<dbReference type="CDD" id="cd00156">
    <property type="entry name" value="REC"/>
    <property type="match status" value="1"/>
</dbReference>
<feature type="domain" description="GGDEF" evidence="4">
    <location>
        <begin position="171"/>
        <end position="304"/>
    </location>
</feature>
<dbReference type="Pfam" id="PF00072">
    <property type="entry name" value="Response_reg"/>
    <property type="match status" value="1"/>
</dbReference>
<dbReference type="Pfam" id="PF00563">
    <property type="entry name" value="EAL"/>
    <property type="match status" value="1"/>
</dbReference>
<sequence length="584" mass="66253">MRLLLVDDDELDRMAVVRVLQNPSLVKDIVHANTAVKALKLYEENDFDIVLLDYRLPDMECLDVLSQLAQHTEKQAAVVILTGMEDNETIERNCIFAGAQDFLLKKELSERHLTKALLHAQARHALNNKLIETHKRLKYLAENDPMTGLSNRYYFEEHLRNAMQRAHRLNVQLGLIYLDIDNFKLVNDSLGHDSGDHLLKQVAQRLQEVVREGDIVCRLGGDEFAIIVPDLENDTAIGALSQRILEQVREPFALNQTEQFITCSIGIATFPRCASTAEDMLKRADLAMYHAKRAGRNGFHFFSEVLQEQIIHRMMVENELRSQRLQNQLVQYYQPVLNAQDFTVCGAEMLMRWQHPTQGLLPPAVFIDVVEELGFFAEIDSRNRQLACLQFARWRQSGLIAADGVLAVNASAQWLQHDHMLTEIERDLSQIDLPGRCLLLEVTESALVSDFDKTSARLRHLKQFGLKVALDDFGIGYSSMTYLKHLPASILKIDRSFVQNVPENEADCRLLKAMIVMAKSLALEVIVEGIETLPQATLCRALGADKLQGFLFAKPLSPEDFEHFLSSHQPARYLSLYGEPDQAG</sequence>
<evidence type="ECO:0000259" key="4">
    <source>
        <dbReference type="PROSITE" id="PS50887"/>
    </source>
</evidence>
<dbReference type="Proteomes" id="UP001597106">
    <property type="component" value="Unassembled WGS sequence"/>
</dbReference>
<dbReference type="Pfam" id="PF00990">
    <property type="entry name" value="GGDEF"/>
    <property type="match status" value="1"/>
</dbReference>
<feature type="modified residue" description="4-aspartylphosphate" evidence="1">
    <location>
        <position position="53"/>
    </location>
</feature>
<dbReference type="RefSeq" id="WP_379074240.1">
    <property type="nucleotide sequence ID" value="NZ_JBHTJW010000002.1"/>
</dbReference>
<organism evidence="5 6">
    <name type="scientific">Methylophilus glucosoxydans</name>
    <dbReference type="NCBI Taxonomy" id="752553"/>
    <lineage>
        <taxon>Bacteria</taxon>
        <taxon>Pseudomonadati</taxon>
        <taxon>Pseudomonadota</taxon>
        <taxon>Betaproteobacteria</taxon>
        <taxon>Nitrosomonadales</taxon>
        <taxon>Methylophilaceae</taxon>
        <taxon>Methylophilus</taxon>
    </lineage>
</organism>
<dbReference type="NCBIfam" id="TIGR00254">
    <property type="entry name" value="GGDEF"/>
    <property type="match status" value="1"/>
</dbReference>